<evidence type="ECO:0000256" key="1">
    <source>
        <dbReference type="ARBA" id="ARBA00023224"/>
    </source>
</evidence>
<proteinExistence type="inferred from homology"/>
<keyword evidence="4" id="KW-0472">Membrane</keyword>
<evidence type="ECO:0000256" key="4">
    <source>
        <dbReference type="SAM" id="Phobius"/>
    </source>
</evidence>
<dbReference type="InterPro" id="IPR029151">
    <property type="entry name" value="Sensor-like_sf"/>
</dbReference>
<dbReference type="SUPFAM" id="SSF58104">
    <property type="entry name" value="Methyl-accepting chemotaxis protein (MCP) signaling domain"/>
    <property type="match status" value="1"/>
</dbReference>
<dbReference type="InterPro" id="IPR004089">
    <property type="entry name" value="MCPsignal_dom"/>
</dbReference>
<dbReference type="GO" id="GO:0016020">
    <property type="term" value="C:membrane"/>
    <property type="evidence" value="ECO:0007669"/>
    <property type="project" value="InterPro"/>
</dbReference>
<keyword evidence="1 3" id="KW-0807">Transducer</keyword>
<gene>
    <name evidence="7" type="primary">tlpC</name>
    <name evidence="7" type="ORF">KL86SPO_20522</name>
</gene>
<dbReference type="InterPro" id="IPR003660">
    <property type="entry name" value="HAMP_dom"/>
</dbReference>
<dbReference type="GO" id="GO:0007165">
    <property type="term" value="P:signal transduction"/>
    <property type="evidence" value="ECO:0007669"/>
    <property type="project" value="UniProtKB-KW"/>
</dbReference>
<dbReference type="Pfam" id="PF00015">
    <property type="entry name" value="MCPsignal"/>
    <property type="match status" value="1"/>
</dbReference>
<dbReference type="PANTHER" id="PTHR32089:SF112">
    <property type="entry name" value="LYSOZYME-LIKE PROTEIN-RELATED"/>
    <property type="match status" value="1"/>
</dbReference>
<dbReference type="Gene3D" id="1.10.287.950">
    <property type="entry name" value="Methyl-accepting chemotaxis protein"/>
    <property type="match status" value="1"/>
</dbReference>
<organism evidence="7">
    <name type="scientific">uncultured Sporomusa sp</name>
    <dbReference type="NCBI Taxonomy" id="307249"/>
    <lineage>
        <taxon>Bacteria</taxon>
        <taxon>Bacillati</taxon>
        <taxon>Bacillota</taxon>
        <taxon>Negativicutes</taxon>
        <taxon>Selenomonadales</taxon>
        <taxon>Sporomusaceae</taxon>
        <taxon>Sporomusa</taxon>
        <taxon>environmental samples</taxon>
    </lineage>
</organism>
<dbReference type="SUPFAM" id="SSF103190">
    <property type="entry name" value="Sensory domain-like"/>
    <property type="match status" value="1"/>
</dbReference>
<feature type="transmembrane region" description="Helical" evidence="4">
    <location>
        <begin position="6"/>
        <end position="29"/>
    </location>
</feature>
<dbReference type="AlphaFoldDB" id="A0A212LP81"/>
<keyword evidence="4" id="KW-1133">Transmembrane helix</keyword>
<feature type="domain" description="Methyl-accepting transducer" evidence="5">
    <location>
        <begin position="375"/>
        <end position="611"/>
    </location>
</feature>
<evidence type="ECO:0000256" key="2">
    <source>
        <dbReference type="ARBA" id="ARBA00029447"/>
    </source>
</evidence>
<dbReference type="SMART" id="SM00283">
    <property type="entry name" value="MA"/>
    <property type="match status" value="1"/>
</dbReference>
<dbReference type="CDD" id="cd11386">
    <property type="entry name" value="MCP_signal"/>
    <property type="match status" value="1"/>
</dbReference>
<dbReference type="GO" id="GO:0006935">
    <property type="term" value="P:chemotaxis"/>
    <property type="evidence" value="ECO:0007669"/>
    <property type="project" value="UniProtKB-ARBA"/>
</dbReference>
<dbReference type="PANTHER" id="PTHR32089">
    <property type="entry name" value="METHYL-ACCEPTING CHEMOTAXIS PROTEIN MCPB"/>
    <property type="match status" value="1"/>
</dbReference>
<dbReference type="Gene3D" id="3.30.450.20">
    <property type="entry name" value="PAS domain"/>
    <property type="match status" value="1"/>
</dbReference>
<feature type="domain" description="HAMP" evidence="6">
    <location>
        <begin position="304"/>
        <end position="356"/>
    </location>
</feature>
<name>A0A212LP81_9FIRM</name>
<evidence type="ECO:0000256" key="3">
    <source>
        <dbReference type="PROSITE-ProRule" id="PRU00284"/>
    </source>
</evidence>
<evidence type="ECO:0000259" key="5">
    <source>
        <dbReference type="PROSITE" id="PS50111"/>
    </source>
</evidence>
<dbReference type="FunFam" id="1.10.287.950:FF:000001">
    <property type="entry name" value="Methyl-accepting chemotaxis sensory transducer"/>
    <property type="match status" value="1"/>
</dbReference>
<evidence type="ECO:0000313" key="7">
    <source>
        <dbReference type="EMBL" id="SCM79344.1"/>
    </source>
</evidence>
<sequence>MNILKSQLILLITGVIVVSLLIVGSLSYINQRDIILGSEEEVFQKIELSINQSIDEYLLRSYSVAASVAYNPEVAQLLNSRDRERLFQTMNPVYKKLKEQGLEQMQFHLPPATSFLRVNSPAKFGDDLSGFRKTVVEANSSLKPVIGIEAGVTGWGFRAVIPIFYNNVHAGSVETGMNFDTLFLEKQLKAKYSGEYYLYALNPDGSEKLLAATSKDDSLALPAGIFQKVVANGAMSYGYSDNNEQAYVAVPVKDYSGQIKAIIKVVLDRQETLSQLRKNIIVTGALSIGVLLIAVLLIFFIMQRQLVRPIQLLLEKMEIVAKGDLSIGFADNKQGDVGRLEGAISYTLQQLRSLIGHIQQAATQLAASSEQLTASADQTAQAVSQVAGIVDEVAIGAERQLEALDTTTSVVGQVSANIQQIAANANDVASASAKSAETAHEGSKTVKNVIKQMENIENAVTRSSRVVTKLGEQSQEIGQIVDTISSLASQTNLLALNAAIEAARAGEQGRGFAVVAEEVRKLAEQSQAAAKQIGDLISMIQQDTNDAVLSMNEGTREVKIGSDVVGDAGRAFEEIFASFNTVSTQTREISAAIRQMASDSQQIVNSVQDIDAVSKKTTSEAQTVSAATEEQAATMEEIAASSQALAKMAEELTQTVSKFKI</sequence>
<dbReference type="Pfam" id="PF14827">
    <property type="entry name" value="dCache_3"/>
    <property type="match status" value="1"/>
</dbReference>
<comment type="similarity">
    <text evidence="2">Belongs to the methyl-accepting chemotaxis (MCP) protein family.</text>
</comment>
<accession>A0A212LP81</accession>
<dbReference type="RefSeq" id="WP_288183497.1">
    <property type="nucleotide sequence ID" value="NZ_LT608335.1"/>
</dbReference>
<evidence type="ECO:0000259" key="6">
    <source>
        <dbReference type="PROSITE" id="PS50885"/>
    </source>
</evidence>
<keyword evidence="4" id="KW-0812">Transmembrane</keyword>
<dbReference type="InterPro" id="IPR029150">
    <property type="entry name" value="dCache_3"/>
</dbReference>
<dbReference type="PROSITE" id="PS50111">
    <property type="entry name" value="CHEMOTAXIS_TRANSDUC_2"/>
    <property type="match status" value="1"/>
</dbReference>
<feature type="transmembrane region" description="Helical" evidence="4">
    <location>
        <begin position="279"/>
        <end position="302"/>
    </location>
</feature>
<dbReference type="PROSITE" id="PS50885">
    <property type="entry name" value="HAMP"/>
    <property type="match status" value="1"/>
</dbReference>
<protein>
    <submittedName>
        <fullName evidence="7">Methyl-accepting chemotaxis protein TlpC</fullName>
    </submittedName>
</protein>
<dbReference type="EMBL" id="FMJE01000002">
    <property type="protein sequence ID" value="SCM79344.1"/>
    <property type="molecule type" value="Genomic_DNA"/>
</dbReference>
<reference evidence="7" key="1">
    <citation type="submission" date="2016-08" db="EMBL/GenBank/DDBJ databases">
        <authorList>
            <person name="Seilhamer J.J."/>
        </authorList>
    </citation>
    <scope>NUCLEOTIDE SEQUENCE</scope>
    <source>
        <strain evidence="7">86</strain>
    </source>
</reference>